<dbReference type="InterPro" id="IPR051785">
    <property type="entry name" value="MMCE/EMCE_epimerase"/>
</dbReference>
<dbReference type="EMBL" id="FQXN01000001">
    <property type="protein sequence ID" value="SHH14895.1"/>
    <property type="molecule type" value="Genomic_DNA"/>
</dbReference>
<proteinExistence type="inferred from homology"/>
<dbReference type="Pfam" id="PF13669">
    <property type="entry name" value="Glyoxalase_4"/>
    <property type="match status" value="1"/>
</dbReference>
<dbReference type="InterPro" id="IPR017515">
    <property type="entry name" value="MeMalonyl-CoA_epimerase"/>
</dbReference>
<gene>
    <name evidence="4" type="ORF">SAMN02745199_0012</name>
</gene>
<dbReference type="InterPro" id="IPR029068">
    <property type="entry name" value="Glyas_Bleomycin-R_OHBP_Dase"/>
</dbReference>
<evidence type="ECO:0000259" key="3">
    <source>
        <dbReference type="PROSITE" id="PS51819"/>
    </source>
</evidence>
<evidence type="ECO:0000256" key="1">
    <source>
        <dbReference type="ARBA" id="ARBA00009308"/>
    </source>
</evidence>
<dbReference type="STRING" id="1123380.SAMN02745199_0012"/>
<dbReference type="RefSeq" id="WP_073070767.1">
    <property type="nucleotide sequence ID" value="NZ_FQXN01000001.1"/>
</dbReference>
<accession>A0A1M5QL99</accession>
<dbReference type="Proteomes" id="UP000242592">
    <property type="component" value="Unassembled WGS sequence"/>
</dbReference>
<dbReference type="GO" id="GO:0046872">
    <property type="term" value="F:metal ion binding"/>
    <property type="evidence" value="ECO:0007669"/>
    <property type="project" value="UniProtKB-KW"/>
</dbReference>
<keyword evidence="2" id="KW-0479">Metal-binding</keyword>
<dbReference type="PROSITE" id="PS51819">
    <property type="entry name" value="VOC"/>
    <property type="match status" value="1"/>
</dbReference>
<dbReference type="OrthoDB" id="9788468at2"/>
<dbReference type="Gene3D" id="3.10.180.10">
    <property type="entry name" value="2,3-Dihydroxybiphenyl 1,2-Dioxygenase, domain 1"/>
    <property type="match status" value="1"/>
</dbReference>
<sequence length="136" mass="15314">MKAIKIDHIGIVVRDAKERLKLYRDFLGLKVEKIEELPERGLKVYFIQIGETRFELLEPLSESSEITKFLETRGEGIHHIAVNITNIEEAVKLAKENGFKPLSEEPKKGAGGTKVLFLHPKTTGGVLLELVEGEHK</sequence>
<reference evidence="5" key="1">
    <citation type="submission" date="2016-11" db="EMBL/GenBank/DDBJ databases">
        <authorList>
            <person name="Varghese N."/>
            <person name="Submissions S."/>
        </authorList>
    </citation>
    <scope>NUCLEOTIDE SEQUENCE [LARGE SCALE GENOMIC DNA]</scope>
    <source>
        <strain evidence="5">DSM 15807</strain>
    </source>
</reference>
<evidence type="ECO:0000313" key="4">
    <source>
        <dbReference type="EMBL" id="SHH14895.1"/>
    </source>
</evidence>
<dbReference type="PANTHER" id="PTHR43048">
    <property type="entry name" value="METHYLMALONYL-COA EPIMERASE"/>
    <property type="match status" value="1"/>
</dbReference>
<dbReference type="GO" id="GO:0046491">
    <property type="term" value="P:L-methylmalonyl-CoA metabolic process"/>
    <property type="evidence" value="ECO:0007669"/>
    <property type="project" value="TreeGrafter"/>
</dbReference>
<evidence type="ECO:0000256" key="2">
    <source>
        <dbReference type="ARBA" id="ARBA00022723"/>
    </source>
</evidence>
<dbReference type="GO" id="GO:0004493">
    <property type="term" value="F:methylmalonyl-CoA epimerase activity"/>
    <property type="evidence" value="ECO:0007669"/>
    <property type="project" value="TreeGrafter"/>
</dbReference>
<organism evidence="4 5">
    <name type="scientific">Thermosipho atlanticus DSM 15807</name>
    <dbReference type="NCBI Taxonomy" id="1123380"/>
    <lineage>
        <taxon>Bacteria</taxon>
        <taxon>Thermotogati</taxon>
        <taxon>Thermotogota</taxon>
        <taxon>Thermotogae</taxon>
        <taxon>Thermotogales</taxon>
        <taxon>Fervidobacteriaceae</taxon>
        <taxon>Thermosipho</taxon>
    </lineage>
</organism>
<dbReference type="InterPro" id="IPR037523">
    <property type="entry name" value="VOC_core"/>
</dbReference>
<dbReference type="PANTHER" id="PTHR43048:SF3">
    <property type="entry name" value="METHYLMALONYL-COA EPIMERASE, MITOCHONDRIAL"/>
    <property type="match status" value="1"/>
</dbReference>
<keyword evidence="5" id="KW-1185">Reference proteome</keyword>
<name>A0A1M5QL99_9BACT</name>
<protein>
    <submittedName>
        <fullName evidence="4">Methylmalonyl-CoA epimerase</fullName>
    </submittedName>
</protein>
<comment type="similarity">
    <text evidence="1">Belongs to the methylmalonyl-CoA epimerase family.</text>
</comment>
<evidence type="ECO:0000313" key="5">
    <source>
        <dbReference type="Proteomes" id="UP000242592"/>
    </source>
</evidence>
<dbReference type="AlphaFoldDB" id="A0A1M5QL99"/>
<feature type="domain" description="VOC" evidence="3">
    <location>
        <begin position="5"/>
        <end position="133"/>
    </location>
</feature>
<dbReference type="NCBIfam" id="TIGR03081">
    <property type="entry name" value="metmalonyl_epim"/>
    <property type="match status" value="1"/>
</dbReference>
<dbReference type="SUPFAM" id="SSF54593">
    <property type="entry name" value="Glyoxalase/Bleomycin resistance protein/Dihydroxybiphenyl dioxygenase"/>
    <property type="match status" value="1"/>
</dbReference>
<dbReference type="CDD" id="cd07249">
    <property type="entry name" value="MMCE"/>
    <property type="match status" value="1"/>
</dbReference>